<evidence type="ECO:0000256" key="1">
    <source>
        <dbReference type="SAM" id="MobiDB-lite"/>
    </source>
</evidence>
<organism evidence="2">
    <name type="scientific">Escherichia coli</name>
    <dbReference type="NCBI Taxonomy" id="562"/>
    <lineage>
        <taxon>Bacteria</taxon>
        <taxon>Pseudomonadati</taxon>
        <taxon>Pseudomonadota</taxon>
        <taxon>Gammaproteobacteria</taxon>
        <taxon>Enterobacterales</taxon>
        <taxon>Enterobacteriaceae</taxon>
        <taxon>Escherichia</taxon>
    </lineage>
</organism>
<keyword evidence="2" id="KW-0614">Plasmid</keyword>
<protein>
    <submittedName>
        <fullName evidence="2">Uncharacterized protein</fullName>
    </submittedName>
</protein>
<reference evidence="2" key="1">
    <citation type="journal article" date="2018" name="Vet. Microbiol.">
        <title>Longitudinal study of Escherichia coli plasmid resistance to extended-spectrum cephalosporins in free-range broilers.</title>
        <authorList>
            <person name="Baron S."/>
            <person name="Le Devendec L."/>
            <person name="Touzain F."/>
            <person name="Jouy E."/>
            <person name="Lucas P."/>
            <person name="de Boisseson C."/>
            <person name="Larvor E."/>
            <person name="Kempf I."/>
        </authorList>
    </citation>
    <scope>NUCLEOTIDE SEQUENCE</scope>
    <source>
        <strain evidence="2">DH5alpha</strain>
        <plasmid evidence="2">p300-5</plasmid>
    </source>
</reference>
<sequence length="161" mass="17156">MGDLPGGDSQVRSLYQGAGTADTPAALTWDQKQIDAATAYMKNTARPSAGRAPGKGEVGTQTGRTYVGLQNEYNGIIDAASHPQLSLIADSTPNEATRGALTEALQSPSAAAYFDRTASSEARTRGHMSQREFEAFEAGRRYANTDWQQDLQGMEGDKPSP</sequence>
<name>A0A2R4ADX9_ECOLX</name>
<evidence type="ECO:0000313" key="2">
    <source>
        <dbReference type="EMBL" id="AVR62836.1"/>
    </source>
</evidence>
<dbReference type="EMBL" id="MG692674">
    <property type="protein sequence ID" value="AVR62836.1"/>
    <property type="molecule type" value="Genomic_DNA"/>
</dbReference>
<accession>A0A2R4ADX9</accession>
<feature type="region of interest" description="Disordered" evidence="1">
    <location>
        <begin position="110"/>
        <end position="129"/>
    </location>
</feature>
<dbReference type="NCBIfam" id="NF033888">
    <property type="entry name" value="conj_TraW"/>
    <property type="match status" value="1"/>
</dbReference>
<dbReference type="InterPro" id="IPR053782">
    <property type="entry name" value="TraW-like"/>
</dbReference>
<gene>
    <name evidence="2" type="ORF">p300-5_00129</name>
</gene>
<dbReference type="AlphaFoldDB" id="A0A2R4ADX9"/>
<proteinExistence type="predicted"/>
<geneLocation type="plasmid" evidence="2">
    <name>p300-5</name>
</geneLocation>